<sequence>MNFKLKKFLLIGTVLPITMIATPAIAVSCDFTPIKEAYSQNKRINYSKDTVIKTFNVDFKSKYSFKFTIDENAESKIKTAKVEPVKRLAGLAVQNFNNALEELTNDINKIVSDNFKIKYEKQEGSTYLLPSVSRFSNVPREFHINVKNPNGNTVVLKYVLKSFDQSFKNWETGLKLGVKGQNDQDAALELKNLDALTNFVYMPFINKNTEVVELSSSVTFSEEVTINPLLSEYPTTIQPQNFKSTNIDWNKMDPSSYFDGAITSVADGDTFTVQASADKTVGNNVGLIEKGSSHVIRLAGIDTPEKAVGGKDGATNSAPFEYAFALMPTHFAEGIYKQYGSKVRVAFVEGKDTYGRLTADVFFGDNYQYSYNTEVVRAGFTLPLAKGTVTVNNYNSSPNSYESVIYPQIAVAMHEAEEAKRGFFHYFETPGDISRFIYLIKPNTSFVPFEEIYNKISSTEKK</sequence>
<feature type="signal peptide" evidence="1">
    <location>
        <begin position="1"/>
        <end position="26"/>
    </location>
</feature>
<dbReference type="InterPro" id="IPR016071">
    <property type="entry name" value="Staphylococal_nuclease_OB-fold"/>
</dbReference>
<protein>
    <submittedName>
        <fullName evidence="3">Thermonuclease family protein</fullName>
    </submittedName>
</protein>
<feature type="domain" description="TNase-like" evidence="2">
    <location>
        <begin position="256"/>
        <end position="426"/>
    </location>
</feature>
<dbReference type="EMBL" id="CP132191">
    <property type="protein sequence ID" value="WLP85822.1"/>
    <property type="molecule type" value="Genomic_DNA"/>
</dbReference>
<dbReference type="Gene3D" id="2.40.50.90">
    <property type="match status" value="1"/>
</dbReference>
<dbReference type="RefSeq" id="WP_305938245.1">
    <property type="nucleotide sequence ID" value="NZ_CP132191.1"/>
</dbReference>
<dbReference type="Proteomes" id="UP001237011">
    <property type="component" value="Chromosome"/>
</dbReference>
<keyword evidence="1" id="KW-0732">Signal</keyword>
<feature type="chain" id="PRO_5045780469" evidence="1">
    <location>
        <begin position="27"/>
        <end position="462"/>
    </location>
</feature>
<organism evidence="3 4">
    <name type="scientific">Mycoplasma seminis</name>
    <dbReference type="NCBI Taxonomy" id="512749"/>
    <lineage>
        <taxon>Bacteria</taxon>
        <taxon>Bacillati</taxon>
        <taxon>Mycoplasmatota</taxon>
        <taxon>Mollicutes</taxon>
        <taxon>Mycoplasmataceae</taxon>
        <taxon>Mycoplasma</taxon>
    </lineage>
</organism>
<evidence type="ECO:0000313" key="3">
    <source>
        <dbReference type="EMBL" id="WLP85822.1"/>
    </source>
</evidence>
<accession>A0ABY9HB50</accession>
<gene>
    <name evidence="3" type="ORF">Q8852_01600</name>
</gene>
<keyword evidence="4" id="KW-1185">Reference proteome</keyword>
<proteinExistence type="predicted"/>
<dbReference type="PROSITE" id="PS51257">
    <property type="entry name" value="PROKAR_LIPOPROTEIN"/>
    <property type="match status" value="1"/>
</dbReference>
<dbReference type="SMART" id="SM00318">
    <property type="entry name" value="SNc"/>
    <property type="match status" value="1"/>
</dbReference>
<reference evidence="3" key="1">
    <citation type="submission" date="2023-08" db="EMBL/GenBank/DDBJ databases">
        <title>Complete genome sequence of Mycoplasma seminis 2200.</title>
        <authorList>
            <person name="Spergser J."/>
        </authorList>
    </citation>
    <scope>NUCLEOTIDE SEQUENCE [LARGE SCALE GENOMIC DNA]</scope>
    <source>
        <strain evidence="3">2200</strain>
    </source>
</reference>
<dbReference type="InterPro" id="IPR035437">
    <property type="entry name" value="SNase_OB-fold_sf"/>
</dbReference>
<dbReference type="SUPFAM" id="SSF50199">
    <property type="entry name" value="Staphylococcal nuclease"/>
    <property type="match status" value="1"/>
</dbReference>
<evidence type="ECO:0000256" key="1">
    <source>
        <dbReference type="SAM" id="SignalP"/>
    </source>
</evidence>
<name>A0ABY9HB50_9MOLU</name>
<evidence type="ECO:0000259" key="2">
    <source>
        <dbReference type="PROSITE" id="PS50830"/>
    </source>
</evidence>
<dbReference type="PROSITE" id="PS50830">
    <property type="entry name" value="TNASE_3"/>
    <property type="match status" value="1"/>
</dbReference>
<evidence type="ECO:0000313" key="4">
    <source>
        <dbReference type="Proteomes" id="UP001237011"/>
    </source>
</evidence>